<feature type="signal peptide" evidence="1">
    <location>
        <begin position="1"/>
        <end position="19"/>
    </location>
</feature>
<proteinExistence type="predicted"/>
<feature type="chain" id="PRO_5025372299" evidence="1">
    <location>
        <begin position="20"/>
        <end position="288"/>
    </location>
</feature>
<dbReference type="AlphaFoldDB" id="A0A6A6IZH4"/>
<organism evidence="2 3">
    <name type="scientific">Trematosphaeria pertusa</name>
    <dbReference type="NCBI Taxonomy" id="390896"/>
    <lineage>
        <taxon>Eukaryota</taxon>
        <taxon>Fungi</taxon>
        <taxon>Dikarya</taxon>
        <taxon>Ascomycota</taxon>
        <taxon>Pezizomycotina</taxon>
        <taxon>Dothideomycetes</taxon>
        <taxon>Pleosporomycetidae</taxon>
        <taxon>Pleosporales</taxon>
        <taxon>Massarineae</taxon>
        <taxon>Trematosphaeriaceae</taxon>
        <taxon>Trematosphaeria</taxon>
    </lineage>
</organism>
<keyword evidence="1" id="KW-0732">Signal</keyword>
<evidence type="ECO:0000256" key="1">
    <source>
        <dbReference type="SAM" id="SignalP"/>
    </source>
</evidence>
<dbReference type="EMBL" id="ML987189">
    <property type="protein sequence ID" value="KAF2256001.1"/>
    <property type="molecule type" value="Genomic_DNA"/>
</dbReference>
<keyword evidence="3" id="KW-1185">Reference proteome</keyword>
<protein>
    <submittedName>
        <fullName evidence="2">Uncharacterized protein</fullName>
    </submittedName>
</protein>
<dbReference type="Proteomes" id="UP000800094">
    <property type="component" value="Unassembled WGS sequence"/>
</dbReference>
<gene>
    <name evidence="2" type="ORF">BU26DRAFT_573866</name>
</gene>
<dbReference type="GeneID" id="54587638"/>
<reference evidence="2" key="1">
    <citation type="journal article" date="2020" name="Stud. Mycol.">
        <title>101 Dothideomycetes genomes: a test case for predicting lifestyles and emergence of pathogens.</title>
        <authorList>
            <person name="Haridas S."/>
            <person name="Albert R."/>
            <person name="Binder M."/>
            <person name="Bloem J."/>
            <person name="Labutti K."/>
            <person name="Salamov A."/>
            <person name="Andreopoulos B."/>
            <person name="Baker S."/>
            <person name="Barry K."/>
            <person name="Bills G."/>
            <person name="Bluhm B."/>
            <person name="Cannon C."/>
            <person name="Castanera R."/>
            <person name="Culley D."/>
            <person name="Daum C."/>
            <person name="Ezra D."/>
            <person name="Gonzalez J."/>
            <person name="Henrissat B."/>
            <person name="Kuo A."/>
            <person name="Liang C."/>
            <person name="Lipzen A."/>
            <person name="Lutzoni F."/>
            <person name="Magnuson J."/>
            <person name="Mondo S."/>
            <person name="Nolan M."/>
            <person name="Ohm R."/>
            <person name="Pangilinan J."/>
            <person name="Park H.-J."/>
            <person name="Ramirez L."/>
            <person name="Alfaro M."/>
            <person name="Sun H."/>
            <person name="Tritt A."/>
            <person name="Yoshinaga Y."/>
            <person name="Zwiers L.-H."/>
            <person name="Turgeon B."/>
            <person name="Goodwin S."/>
            <person name="Spatafora J."/>
            <person name="Crous P."/>
            <person name="Grigoriev I."/>
        </authorList>
    </citation>
    <scope>NUCLEOTIDE SEQUENCE</scope>
    <source>
        <strain evidence="2">CBS 122368</strain>
    </source>
</reference>
<evidence type="ECO:0000313" key="3">
    <source>
        <dbReference type="Proteomes" id="UP000800094"/>
    </source>
</evidence>
<dbReference type="RefSeq" id="XP_033691005.1">
    <property type="nucleotide sequence ID" value="XM_033834308.1"/>
</dbReference>
<evidence type="ECO:0000313" key="2">
    <source>
        <dbReference type="EMBL" id="KAF2256001.1"/>
    </source>
</evidence>
<name>A0A6A6IZH4_9PLEO</name>
<accession>A0A6A6IZH4</accession>
<sequence length="288" mass="31847">MHLTIFFTLALAVLSLAAATPSDAFGICGIVHLQNGHVKTLHQTRCQIVDNPKDYDIMGRCHCFFYSLRGRDVGGRGKHVVGTAAIRSRPYSGGLRRGGLLGLWMGTTEDLPFCIHCTNVYNIRHRVFRGRSDPVDRLFVASTNSHPRRISPIYLSPSFSNTISEDLQLQSDYFNHQLNCLLGRHTMKLLILALLSSIVAALVPSPSPPSADSNPQMTDKLRCGKFKKDRTKSHLDDKPVYWPSGCGVTPKGYQVIEVNADCKCTFWENCIRKGSNCPAAAAKQPVFG</sequence>